<evidence type="ECO:0000256" key="1">
    <source>
        <dbReference type="SAM" id="SignalP"/>
    </source>
</evidence>
<protein>
    <submittedName>
        <fullName evidence="2">Uncharacterized protein</fullName>
    </submittedName>
</protein>
<gene>
    <name evidence="2" type="ORF">LRS13_08915</name>
</gene>
<name>A0ABY5PLX2_9ACTN</name>
<dbReference type="RefSeq" id="WP_353866066.1">
    <property type="nucleotide sequence ID" value="NZ_CP088295.1"/>
</dbReference>
<proteinExistence type="predicted"/>
<evidence type="ECO:0000313" key="2">
    <source>
        <dbReference type="EMBL" id="UUY05621.1"/>
    </source>
</evidence>
<feature type="signal peptide" evidence="1">
    <location>
        <begin position="1"/>
        <end position="25"/>
    </location>
</feature>
<evidence type="ECO:0000313" key="3">
    <source>
        <dbReference type="Proteomes" id="UP001058860"/>
    </source>
</evidence>
<keyword evidence="3" id="KW-1185">Reference proteome</keyword>
<organism evidence="2 3">
    <name type="scientific">Svornostia abyssi</name>
    <dbReference type="NCBI Taxonomy" id="2898438"/>
    <lineage>
        <taxon>Bacteria</taxon>
        <taxon>Bacillati</taxon>
        <taxon>Actinomycetota</taxon>
        <taxon>Thermoleophilia</taxon>
        <taxon>Solirubrobacterales</taxon>
        <taxon>Baekduiaceae</taxon>
        <taxon>Svornostia</taxon>
    </lineage>
</organism>
<feature type="chain" id="PRO_5047548208" evidence="1">
    <location>
        <begin position="26"/>
        <end position="171"/>
    </location>
</feature>
<dbReference type="EMBL" id="CP088295">
    <property type="protein sequence ID" value="UUY05621.1"/>
    <property type="molecule type" value="Genomic_DNA"/>
</dbReference>
<reference evidence="3" key="1">
    <citation type="submission" date="2021-11" db="EMBL/GenBank/DDBJ databases">
        <title>Cultivation dependent microbiological survey of springs from the worlds oldest radium mine currently devoted to the extraction of radon-saturated water.</title>
        <authorList>
            <person name="Kapinusova G."/>
            <person name="Smrhova T."/>
            <person name="Strejcek M."/>
            <person name="Suman J."/>
            <person name="Jani K."/>
            <person name="Pajer P."/>
            <person name="Uhlik O."/>
        </authorList>
    </citation>
    <scope>NUCLEOTIDE SEQUENCE [LARGE SCALE GENOMIC DNA]</scope>
    <source>
        <strain evidence="3">J379</strain>
    </source>
</reference>
<accession>A0ABY5PLX2</accession>
<keyword evidence="1" id="KW-0732">Signal</keyword>
<dbReference type="Proteomes" id="UP001058860">
    <property type="component" value="Chromosome"/>
</dbReference>
<sequence length="171" mass="18167">MRRRCLSVLTAVACAGLLAPAVADAKRYDIPAVMGDQLTALVEETPVGVMLPQSLPFDYSGKLYSSTEVTEGAWFVSLGGKDCRGANACTLGTLSGVQGGERNNRIRVRLADGKNGWYRDISCGASCAPPSIEFVRNKVLYGIQAKVFQRGKGTKRILIDAANSAIAAGLR</sequence>